<reference evidence="2 3" key="1">
    <citation type="submission" date="2015-07" db="EMBL/GenBank/DDBJ databases">
        <authorList>
            <consortium name="Pathogen Informatics"/>
        </authorList>
    </citation>
    <scope>NUCLEOTIDE SEQUENCE [LARGE SCALE GENOMIC DNA]</scope>
    <source>
        <strain evidence="2 3">A316</strain>
    </source>
</reference>
<dbReference type="AlphaFoldDB" id="A0A655WJD4"/>
<evidence type="ECO:0000313" key="2">
    <source>
        <dbReference type="EMBL" id="CSB92351.1"/>
    </source>
</evidence>
<sequence>MSDALAKLILMISDFKSPNSSAKRAFSSACFSRKSSSSFGAIKITLPSTRLSSPLTCRIMSNTCCQGTPSKRKVRLPTTESETTKLKPL</sequence>
<name>A0A655WJD4_VIBCL</name>
<protein>
    <submittedName>
        <fullName evidence="2">Uncharacterized protein</fullName>
    </submittedName>
</protein>
<feature type="region of interest" description="Disordered" evidence="1">
    <location>
        <begin position="68"/>
        <end position="89"/>
    </location>
</feature>
<gene>
    <name evidence="2" type="ORF">ERS013200_00042</name>
</gene>
<evidence type="ECO:0000256" key="1">
    <source>
        <dbReference type="SAM" id="MobiDB-lite"/>
    </source>
</evidence>
<organism evidence="2 3">
    <name type="scientific">Vibrio cholerae</name>
    <dbReference type="NCBI Taxonomy" id="666"/>
    <lineage>
        <taxon>Bacteria</taxon>
        <taxon>Pseudomonadati</taxon>
        <taxon>Pseudomonadota</taxon>
        <taxon>Gammaproteobacteria</taxon>
        <taxon>Vibrionales</taxon>
        <taxon>Vibrionaceae</taxon>
        <taxon>Vibrio</taxon>
    </lineage>
</organism>
<dbReference type="Proteomes" id="UP000041770">
    <property type="component" value="Unassembled WGS sequence"/>
</dbReference>
<dbReference type="EMBL" id="CWQY01000001">
    <property type="protein sequence ID" value="CSB92351.1"/>
    <property type="molecule type" value="Genomic_DNA"/>
</dbReference>
<evidence type="ECO:0000313" key="3">
    <source>
        <dbReference type="Proteomes" id="UP000041770"/>
    </source>
</evidence>
<accession>A0A655WJD4</accession>
<proteinExistence type="predicted"/>